<organism evidence="1 2">
    <name type="scientific">Penicillium alfredii</name>
    <dbReference type="NCBI Taxonomy" id="1506179"/>
    <lineage>
        <taxon>Eukaryota</taxon>
        <taxon>Fungi</taxon>
        <taxon>Dikarya</taxon>
        <taxon>Ascomycota</taxon>
        <taxon>Pezizomycotina</taxon>
        <taxon>Eurotiomycetes</taxon>
        <taxon>Eurotiomycetidae</taxon>
        <taxon>Eurotiales</taxon>
        <taxon>Aspergillaceae</taxon>
        <taxon>Penicillium</taxon>
    </lineage>
</organism>
<protein>
    <submittedName>
        <fullName evidence="1">Uncharacterized protein</fullName>
    </submittedName>
</protein>
<gene>
    <name evidence="1" type="ORF">NUU61_009582</name>
</gene>
<dbReference type="OrthoDB" id="4368154at2759"/>
<sequence length="103" mass="11920">MADRDSPLNAEQKTELQEIAASCQNVLAGIEKVIERYSLINAPHSFQRVWKRLGWEHEDVRELRNRIRSNIGLLNAINGRITRNSVLELLDHKSNEQDQKCVE</sequence>
<dbReference type="Proteomes" id="UP001141434">
    <property type="component" value="Unassembled WGS sequence"/>
</dbReference>
<keyword evidence="2" id="KW-1185">Reference proteome</keyword>
<evidence type="ECO:0000313" key="2">
    <source>
        <dbReference type="Proteomes" id="UP001141434"/>
    </source>
</evidence>
<dbReference type="RefSeq" id="XP_056506605.1">
    <property type="nucleotide sequence ID" value="XM_056660107.1"/>
</dbReference>
<reference evidence="1" key="2">
    <citation type="journal article" date="2023" name="IMA Fungus">
        <title>Comparative genomic study of the Penicillium genus elucidates a diverse pangenome and 15 lateral gene transfer events.</title>
        <authorList>
            <person name="Petersen C."/>
            <person name="Sorensen T."/>
            <person name="Nielsen M.R."/>
            <person name="Sondergaard T.E."/>
            <person name="Sorensen J.L."/>
            <person name="Fitzpatrick D.A."/>
            <person name="Frisvad J.C."/>
            <person name="Nielsen K.L."/>
        </authorList>
    </citation>
    <scope>NUCLEOTIDE SEQUENCE</scope>
    <source>
        <strain evidence="1">IBT 34128</strain>
    </source>
</reference>
<proteinExistence type="predicted"/>
<name>A0A9W9EGC6_9EURO</name>
<dbReference type="AlphaFoldDB" id="A0A9W9EGC6"/>
<accession>A0A9W9EGC6</accession>
<dbReference type="EMBL" id="JAPMSZ010000012">
    <property type="protein sequence ID" value="KAJ5081318.1"/>
    <property type="molecule type" value="Genomic_DNA"/>
</dbReference>
<comment type="caution">
    <text evidence="1">The sequence shown here is derived from an EMBL/GenBank/DDBJ whole genome shotgun (WGS) entry which is preliminary data.</text>
</comment>
<evidence type="ECO:0000313" key="1">
    <source>
        <dbReference type="EMBL" id="KAJ5081318.1"/>
    </source>
</evidence>
<reference evidence="1" key="1">
    <citation type="submission" date="2022-11" db="EMBL/GenBank/DDBJ databases">
        <authorList>
            <person name="Petersen C."/>
        </authorList>
    </citation>
    <scope>NUCLEOTIDE SEQUENCE</scope>
    <source>
        <strain evidence="1">IBT 34128</strain>
    </source>
</reference>
<dbReference type="GeneID" id="81399276"/>